<keyword evidence="12" id="KW-0456">Lyase</keyword>
<evidence type="ECO:0000256" key="5">
    <source>
        <dbReference type="ARBA" id="ARBA00013229"/>
    </source>
</evidence>
<reference evidence="12 13" key="1">
    <citation type="submission" date="2018-07" db="EMBL/GenBank/DDBJ databases">
        <title>The genomes of Aspergillus section Nigri reveals drivers in fungal speciation.</title>
        <authorList>
            <consortium name="DOE Joint Genome Institute"/>
            <person name="Vesth T.C."/>
            <person name="Nybo J."/>
            <person name="Theobald S."/>
            <person name="Brandl J."/>
            <person name="Frisvad J.C."/>
            <person name="Nielsen K.F."/>
            <person name="Lyhne E.K."/>
            <person name="Kogle M.E."/>
            <person name="Kuo A."/>
            <person name="Riley R."/>
            <person name="Clum A."/>
            <person name="Nolan M."/>
            <person name="Lipzen A."/>
            <person name="Salamov A."/>
            <person name="Henrissat B."/>
            <person name="Wiebenga A."/>
            <person name="De vries R.P."/>
            <person name="Grigoriev I.V."/>
            <person name="Mortensen U.H."/>
            <person name="Andersen M.R."/>
            <person name="Baker S.E."/>
        </authorList>
    </citation>
    <scope>NUCLEOTIDE SEQUENCE [LARGE SCALE GENOMIC DNA]</scope>
    <source>
        <strain evidence="12 13">CBS 139.54b</strain>
    </source>
</reference>
<comment type="subcellular location">
    <subcellularLocation>
        <location evidence="2">Secreted</location>
    </subcellularLocation>
</comment>
<evidence type="ECO:0000259" key="11">
    <source>
        <dbReference type="Pfam" id="PF01095"/>
    </source>
</evidence>
<dbReference type="GO" id="GO:0005576">
    <property type="term" value="C:extracellular region"/>
    <property type="evidence" value="ECO:0007669"/>
    <property type="project" value="UniProtKB-SubCell"/>
</dbReference>
<dbReference type="PANTHER" id="PTHR31321:SF57">
    <property type="entry name" value="PECTINESTERASE 53-RELATED"/>
    <property type="match status" value="1"/>
</dbReference>
<sequence length="259" mass="28764">MEYRGYIYQQPHHIGSAVFSLSDTASACIFIYSGMYYKNITVEFEGPLILYKYTEDVMIYKYNTVTIAFNITSPVAGTLDLSSVVNVRSGNPSMYNIDIKNTIGEGAQAVALTVDGDRQSYYGCGFYGYQNILSRTVDYIFGKAAAWFEQCRIISNGGGAITANNRATDTDTSWYIFNNSTSNIVCRDTAVMGYNLTGNVYLGQPWDIKTRVIIFEEYENSEAVSSTVDHLYKTVATAAVTKGQLWPSGSHWINSAYLA</sequence>
<dbReference type="GeneID" id="38138304"/>
<evidence type="ECO:0000256" key="7">
    <source>
        <dbReference type="ARBA" id="ARBA00022729"/>
    </source>
</evidence>
<evidence type="ECO:0000313" key="12">
    <source>
        <dbReference type="EMBL" id="RDH26754.1"/>
    </source>
</evidence>
<dbReference type="SUPFAM" id="SSF51126">
    <property type="entry name" value="Pectin lyase-like"/>
    <property type="match status" value="1"/>
</dbReference>
<comment type="similarity">
    <text evidence="4">Belongs to the pectinesterase family.</text>
</comment>
<evidence type="ECO:0000256" key="1">
    <source>
        <dbReference type="ARBA" id="ARBA00003252"/>
    </source>
</evidence>
<dbReference type="InterPro" id="IPR000070">
    <property type="entry name" value="Pectinesterase_cat"/>
</dbReference>
<dbReference type="GO" id="GO:0045490">
    <property type="term" value="P:pectin catabolic process"/>
    <property type="evidence" value="ECO:0007669"/>
    <property type="project" value="UniProtKB-UniPathway"/>
</dbReference>
<dbReference type="Proteomes" id="UP000253729">
    <property type="component" value="Unassembled WGS sequence"/>
</dbReference>
<evidence type="ECO:0000256" key="8">
    <source>
        <dbReference type="ARBA" id="ARBA00022801"/>
    </source>
</evidence>
<evidence type="ECO:0000256" key="3">
    <source>
        <dbReference type="ARBA" id="ARBA00005184"/>
    </source>
</evidence>
<dbReference type="InterPro" id="IPR011050">
    <property type="entry name" value="Pectin_lyase_fold/virulence"/>
</dbReference>
<dbReference type="InterPro" id="IPR012334">
    <property type="entry name" value="Pectin_lyas_fold"/>
</dbReference>
<accession>A0A3F3PIH3</accession>
<keyword evidence="9" id="KW-0063">Aspartyl esterase</keyword>
<dbReference type="GO" id="GO:0042545">
    <property type="term" value="P:cell wall modification"/>
    <property type="evidence" value="ECO:0007669"/>
    <property type="project" value="InterPro"/>
</dbReference>
<keyword evidence="8" id="KW-0378">Hydrolase</keyword>
<evidence type="ECO:0000256" key="10">
    <source>
        <dbReference type="ARBA" id="ARBA00042203"/>
    </source>
</evidence>
<keyword evidence="13" id="KW-1185">Reference proteome</keyword>
<protein>
    <recommendedName>
        <fullName evidence="5">pectinesterase</fullName>
        <ecNumber evidence="5">3.1.1.11</ecNumber>
    </recommendedName>
    <alternativeName>
        <fullName evidence="10">Pectin methylesterase A</fullName>
    </alternativeName>
</protein>
<comment type="pathway">
    <text evidence="3">Glycan metabolism; pectin degradation; 2-dehydro-3-deoxy-D-gluconate from pectin: step 1/5.</text>
</comment>
<dbReference type="RefSeq" id="XP_026619776.1">
    <property type="nucleotide sequence ID" value="XM_026769948.1"/>
</dbReference>
<evidence type="ECO:0000256" key="2">
    <source>
        <dbReference type="ARBA" id="ARBA00004613"/>
    </source>
</evidence>
<keyword evidence="6" id="KW-0964">Secreted</keyword>
<dbReference type="UniPathway" id="UPA00545">
    <property type="reaction ID" value="UER00823"/>
</dbReference>
<dbReference type="AlphaFoldDB" id="A0A3F3PIH3"/>
<dbReference type="STRING" id="1341132.A0A3F3PIH3"/>
<dbReference type="PANTHER" id="PTHR31321">
    <property type="entry name" value="ACYL-COA THIOESTER HYDROLASE YBHC-RELATED"/>
    <property type="match status" value="1"/>
</dbReference>
<gene>
    <name evidence="12" type="ORF">BDQ94DRAFT_164212</name>
</gene>
<dbReference type="GO" id="GO:0016829">
    <property type="term" value="F:lyase activity"/>
    <property type="evidence" value="ECO:0007669"/>
    <property type="project" value="UniProtKB-KW"/>
</dbReference>
<dbReference type="Gene3D" id="2.160.20.10">
    <property type="entry name" value="Single-stranded right-handed beta-helix, Pectin lyase-like"/>
    <property type="match status" value="1"/>
</dbReference>
<name>A0A3F3PIH3_9EURO</name>
<comment type="function">
    <text evidence="1">Involved in maceration and soft-rotting of plant tissue.</text>
</comment>
<dbReference type="EC" id="3.1.1.11" evidence="5"/>
<dbReference type="EMBL" id="KZ852119">
    <property type="protein sequence ID" value="RDH26754.1"/>
    <property type="molecule type" value="Genomic_DNA"/>
</dbReference>
<proteinExistence type="inferred from homology"/>
<feature type="domain" description="Pectinesterase catalytic" evidence="11">
    <location>
        <begin position="24"/>
        <end position="218"/>
    </location>
</feature>
<evidence type="ECO:0000313" key="13">
    <source>
        <dbReference type="Proteomes" id="UP000253729"/>
    </source>
</evidence>
<evidence type="ECO:0000256" key="6">
    <source>
        <dbReference type="ARBA" id="ARBA00022525"/>
    </source>
</evidence>
<keyword evidence="7" id="KW-0732">Signal</keyword>
<dbReference type="Pfam" id="PF01095">
    <property type="entry name" value="Pectinesterase"/>
    <property type="match status" value="1"/>
</dbReference>
<evidence type="ECO:0000256" key="4">
    <source>
        <dbReference type="ARBA" id="ARBA00008891"/>
    </source>
</evidence>
<organism evidence="12 13">
    <name type="scientific">Aspergillus welwitschiae</name>
    <dbReference type="NCBI Taxonomy" id="1341132"/>
    <lineage>
        <taxon>Eukaryota</taxon>
        <taxon>Fungi</taxon>
        <taxon>Dikarya</taxon>
        <taxon>Ascomycota</taxon>
        <taxon>Pezizomycotina</taxon>
        <taxon>Eurotiomycetes</taxon>
        <taxon>Eurotiomycetidae</taxon>
        <taxon>Eurotiales</taxon>
        <taxon>Aspergillaceae</taxon>
        <taxon>Aspergillus</taxon>
        <taxon>Aspergillus subgen. Circumdati</taxon>
    </lineage>
</organism>
<evidence type="ECO:0000256" key="9">
    <source>
        <dbReference type="ARBA" id="ARBA00023085"/>
    </source>
</evidence>
<dbReference type="GO" id="GO:0030599">
    <property type="term" value="F:pectinesterase activity"/>
    <property type="evidence" value="ECO:0007669"/>
    <property type="project" value="UniProtKB-EC"/>
</dbReference>